<dbReference type="InterPro" id="IPR017871">
    <property type="entry name" value="ABC_transporter-like_CS"/>
</dbReference>
<evidence type="ECO:0000256" key="2">
    <source>
        <dbReference type="ARBA" id="ARBA00022448"/>
    </source>
</evidence>
<accession>A0A0K2W0T2</accession>
<name>A0A0K2W0T2_MESPL</name>
<comment type="similarity">
    <text evidence="1">Belongs to the ABC transporter superfamily.</text>
</comment>
<sequence length="507" mass="53561">MTGQPSIAPAIALEMQGIQKAYGGAPALRDGCLRVEAGTIHGIVGPNGAGKSTLVKIASGQVRRDAGEIRVRGDVVHFQGVPDALAAGVVVMPQELTIVPELSVSENITLGREPSLWGMLSPRNSVRAAEAVLRRMNVDIPSATPAGELGPASQRVVMLARALHAGAHTVILDEPTAALNATEAEVFLGVVETLREAGVAVVYISHRFGEIERLCDEVTVMRDGRTVDRLTGDRCNQHELVSAIMAESETGSAPERARGRYEASPALLAVRDIVGKRLRGVSLNLGRGEILGLCGLPGSGINELMEILGGAERPVRGSILVDEREVVFADPADALACGISYLPVERARAGMLDLTIRANLMASSIPRVGRLGMLNGAMESRFVRPVVSELGLERRIEEPLRALSGGNRQKILLSRCMLADARVLILDDPTVGVDVKARQEIHDLLARISGEGRSVVVAVSEPEELVGLADRVLVLSRGQVSTELSGGKITSEALVRAVTTAGAVLNA</sequence>
<evidence type="ECO:0000313" key="12">
    <source>
        <dbReference type="Proteomes" id="UP000182888"/>
    </source>
</evidence>
<dbReference type="Pfam" id="PF00005">
    <property type="entry name" value="ABC_tran"/>
    <property type="match status" value="2"/>
</dbReference>
<dbReference type="InterPro" id="IPR003439">
    <property type="entry name" value="ABC_transporter-like_ATP-bd"/>
</dbReference>
<keyword evidence="9" id="KW-0472">Membrane</keyword>
<keyword evidence="6" id="KW-0547">Nucleotide-binding</keyword>
<dbReference type="Proteomes" id="UP000182888">
    <property type="component" value="Unassembled WGS sequence"/>
</dbReference>
<dbReference type="SMART" id="SM00382">
    <property type="entry name" value="AAA"/>
    <property type="match status" value="2"/>
</dbReference>
<evidence type="ECO:0000313" key="11">
    <source>
        <dbReference type="EMBL" id="CDX58800.1"/>
    </source>
</evidence>
<dbReference type="InterPro" id="IPR027417">
    <property type="entry name" value="P-loop_NTPase"/>
</dbReference>
<keyword evidence="4" id="KW-0762">Sugar transport</keyword>
<dbReference type="EMBL" id="CCND01000017">
    <property type="protein sequence ID" value="CDX58800.1"/>
    <property type="molecule type" value="Genomic_DNA"/>
</dbReference>
<dbReference type="GO" id="GO:0016887">
    <property type="term" value="F:ATP hydrolysis activity"/>
    <property type="evidence" value="ECO:0007669"/>
    <property type="project" value="InterPro"/>
</dbReference>
<keyword evidence="2" id="KW-0813">Transport</keyword>
<dbReference type="PANTHER" id="PTHR43790">
    <property type="entry name" value="CARBOHYDRATE TRANSPORT ATP-BINDING PROTEIN MG119-RELATED"/>
    <property type="match status" value="1"/>
</dbReference>
<evidence type="ECO:0000256" key="5">
    <source>
        <dbReference type="ARBA" id="ARBA00022737"/>
    </source>
</evidence>
<dbReference type="GO" id="GO:0005524">
    <property type="term" value="F:ATP binding"/>
    <property type="evidence" value="ECO:0007669"/>
    <property type="project" value="UniProtKB-KW"/>
</dbReference>
<dbReference type="PROSITE" id="PS00211">
    <property type="entry name" value="ABC_TRANSPORTER_1"/>
    <property type="match status" value="1"/>
</dbReference>
<dbReference type="EC" id="3.6.3.17" evidence="11"/>
<protein>
    <submittedName>
        <fullName evidence="11">Ribose import ATP-binding protein RbsA 1</fullName>
        <ecNumber evidence="11">3.6.3.17</ecNumber>
    </submittedName>
</protein>
<dbReference type="Gene3D" id="3.40.50.300">
    <property type="entry name" value="P-loop containing nucleotide triphosphate hydrolases"/>
    <property type="match status" value="2"/>
</dbReference>
<evidence type="ECO:0000256" key="3">
    <source>
        <dbReference type="ARBA" id="ARBA00022475"/>
    </source>
</evidence>
<dbReference type="InterPro" id="IPR050107">
    <property type="entry name" value="ABC_carbohydrate_import_ATPase"/>
</dbReference>
<organism evidence="11 12">
    <name type="scientific">Mesorhizobium plurifarium</name>
    <dbReference type="NCBI Taxonomy" id="69974"/>
    <lineage>
        <taxon>Bacteria</taxon>
        <taxon>Pseudomonadati</taxon>
        <taxon>Pseudomonadota</taxon>
        <taxon>Alphaproteobacteria</taxon>
        <taxon>Hyphomicrobiales</taxon>
        <taxon>Phyllobacteriaceae</taxon>
        <taxon>Mesorhizobium</taxon>
    </lineage>
</organism>
<evidence type="ECO:0000256" key="6">
    <source>
        <dbReference type="ARBA" id="ARBA00022741"/>
    </source>
</evidence>
<dbReference type="CDD" id="cd03215">
    <property type="entry name" value="ABC_Carb_Monos_II"/>
    <property type="match status" value="1"/>
</dbReference>
<gene>
    <name evidence="11" type="primary">rbsA</name>
    <name evidence="11" type="ORF">MPL1032_240263</name>
</gene>
<keyword evidence="5" id="KW-0677">Repeat</keyword>
<keyword evidence="7 11" id="KW-0067">ATP-binding</keyword>
<evidence type="ECO:0000259" key="10">
    <source>
        <dbReference type="PROSITE" id="PS50893"/>
    </source>
</evidence>
<dbReference type="PROSITE" id="PS50893">
    <property type="entry name" value="ABC_TRANSPORTER_2"/>
    <property type="match status" value="2"/>
</dbReference>
<evidence type="ECO:0000256" key="9">
    <source>
        <dbReference type="ARBA" id="ARBA00023136"/>
    </source>
</evidence>
<keyword evidence="3" id="KW-1003">Cell membrane</keyword>
<evidence type="ECO:0000256" key="1">
    <source>
        <dbReference type="ARBA" id="ARBA00005417"/>
    </source>
</evidence>
<keyword evidence="11" id="KW-0378">Hydrolase</keyword>
<dbReference type="AlphaFoldDB" id="A0A0K2W0T2"/>
<evidence type="ECO:0000256" key="7">
    <source>
        <dbReference type="ARBA" id="ARBA00022840"/>
    </source>
</evidence>
<dbReference type="CDD" id="cd03216">
    <property type="entry name" value="ABC_Carb_Monos_I"/>
    <property type="match status" value="1"/>
</dbReference>
<evidence type="ECO:0000256" key="4">
    <source>
        <dbReference type="ARBA" id="ARBA00022597"/>
    </source>
</evidence>
<feature type="domain" description="ABC transporter" evidence="10">
    <location>
        <begin position="255"/>
        <end position="502"/>
    </location>
</feature>
<dbReference type="SUPFAM" id="SSF52540">
    <property type="entry name" value="P-loop containing nucleoside triphosphate hydrolases"/>
    <property type="match status" value="2"/>
</dbReference>
<evidence type="ECO:0000256" key="8">
    <source>
        <dbReference type="ARBA" id="ARBA00022967"/>
    </source>
</evidence>
<proteinExistence type="inferred from homology"/>
<reference evidence="12" key="1">
    <citation type="submission" date="2014-08" db="EMBL/GenBank/DDBJ databases">
        <authorList>
            <person name="Edwards T."/>
        </authorList>
    </citation>
    <scope>NUCLEOTIDE SEQUENCE [LARGE SCALE GENOMIC DNA]</scope>
</reference>
<keyword evidence="8" id="KW-1278">Translocase</keyword>
<dbReference type="InterPro" id="IPR003593">
    <property type="entry name" value="AAA+_ATPase"/>
</dbReference>
<feature type="domain" description="ABC transporter" evidence="10">
    <location>
        <begin position="13"/>
        <end position="248"/>
    </location>
</feature>
<dbReference type="PANTHER" id="PTHR43790:SF3">
    <property type="entry name" value="D-ALLOSE IMPORT ATP-BINDING PROTEIN ALSA-RELATED"/>
    <property type="match status" value="1"/>
</dbReference>